<dbReference type="PANTHER" id="PTHR24133">
    <property type="entry name" value="ANKYRIN DOMAIN-CONTAINING"/>
    <property type="match status" value="1"/>
</dbReference>
<feature type="coiled-coil region" evidence="2">
    <location>
        <begin position="14"/>
        <end position="41"/>
    </location>
</feature>
<comment type="caution">
    <text evidence="4">The sequence shown here is derived from an EMBL/GenBank/DDBJ whole genome shotgun (WGS) entry which is preliminary data.</text>
</comment>
<evidence type="ECO:0000256" key="2">
    <source>
        <dbReference type="SAM" id="Coils"/>
    </source>
</evidence>
<feature type="region of interest" description="Disordered" evidence="3">
    <location>
        <begin position="712"/>
        <end position="764"/>
    </location>
</feature>
<gene>
    <name evidence="4" type="ORF">SCF082_LOCUS46637</name>
</gene>
<name>A0ABP0RIQ3_9DINO</name>
<dbReference type="PROSITE" id="PS50088">
    <property type="entry name" value="ANK_REPEAT"/>
    <property type="match status" value="2"/>
</dbReference>
<keyword evidence="1" id="KW-0040">ANK repeat</keyword>
<dbReference type="Pfam" id="PF12796">
    <property type="entry name" value="Ank_2"/>
    <property type="match status" value="1"/>
</dbReference>
<feature type="region of interest" description="Disordered" evidence="3">
    <location>
        <begin position="622"/>
        <end position="657"/>
    </location>
</feature>
<feature type="compositionally biased region" description="Low complexity" evidence="3">
    <location>
        <begin position="994"/>
        <end position="1010"/>
    </location>
</feature>
<feature type="region of interest" description="Disordered" evidence="3">
    <location>
        <begin position="53"/>
        <end position="121"/>
    </location>
</feature>
<accession>A0ABP0RIQ3</accession>
<keyword evidence="2" id="KW-0175">Coiled coil</keyword>
<dbReference type="SUPFAM" id="SSF48403">
    <property type="entry name" value="Ankyrin repeat"/>
    <property type="match status" value="1"/>
</dbReference>
<proteinExistence type="predicted"/>
<dbReference type="PANTHER" id="PTHR24133:SF40">
    <property type="entry name" value="ANKYRIN REPEAT DOMAIN 44"/>
    <property type="match status" value="1"/>
</dbReference>
<evidence type="ECO:0000256" key="1">
    <source>
        <dbReference type="PROSITE-ProRule" id="PRU00023"/>
    </source>
</evidence>
<organism evidence="4 5">
    <name type="scientific">Durusdinium trenchii</name>
    <dbReference type="NCBI Taxonomy" id="1381693"/>
    <lineage>
        <taxon>Eukaryota</taxon>
        <taxon>Sar</taxon>
        <taxon>Alveolata</taxon>
        <taxon>Dinophyceae</taxon>
        <taxon>Suessiales</taxon>
        <taxon>Symbiodiniaceae</taxon>
        <taxon>Durusdinium</taxon>
    </lineage>
</organism>
<keyword evidence="5" id="KW-1185">Reference proteome</keyword>
<sequence length="1062" mass="115327">MARVDSAHLWANFFHVLEEQLQALRAEHEILKDEASALRRCLDKSGVLPSADLEEELRQVRGASHRRPSSKEKSETTSKKSSETEKSPQAPPNTSRLRGPRGAAGPAGPAPPPENQSDLPSVPLHVEDVRAGPDTGKWATEEMEVRDFQSTFQAVLEDQSPSRSQVALRSLQSLLRSDPSAHAFYQDPSMPGGSALSAAVRGQKIEAVKILLKAKADPTDRDDKGVSALHLASFDGNLELAKVLILARAKVDACDRHGQTALFFAPSKEMCKLLIERNSDVNVLNRRGQSALHMAGMAGLHELLAWLSSRVSQTLSELKDIHGIDARCYAKRSGVPVPKRVRTPSPSRTPKGRTPRSPTKSLKDSKSRSMASLGSLGSVRSDRSGKNSPGPSSGGAGSARNFEFFQVVDRPTATAQTPPSVLPEPLPFVSSLEFPLGSPMSTATSPGSVATPTVDPLESMYAGLSSLEKRQKMRGRSQTLDRDLAAVVHPAVGSEEKELGGKNGFTQGLESSDGLNFNDAKREKPKDQKDLAASVPAVPAVPEEASSHAPEVKAAREAAQKAAEQKKAAEEEWLRIQAAREERAQAAASAEVPDIDLVAAMAELGNLQQEFERTANAFNVRRGVAPESSDDSEEDLPRPPPLPGQPEDDQDHRVLASTGMIFQAKERANKVNDELKKAEDLLASIEDALDARDAELQMTKDLEVQRREAQAAAADAKVRAEQAEEEQRKLEKAARKAKRKAEKKAEKERLQRQMEEREEEERRAAMYPISKTSQAQGGRLVSCVGAEEEEEENFSHLAIPAAPKAPEEVTSSPMEMRKEDLFEQIKDETRETFVSYLCASLPSALLKKYPAEQLLACFQTLLQELRGFLARHALPDVKDEEPTGVAEELRQGSPEGWLDYLQSISSVALRQRFDLVELVDTFQALSQTCFDRLTDELGPLSLWVLEDSLLYVSSPAPPPSWPAPVHEEPPASSSTLPDSSEVPPPPLPPERTRLSTAPASRPAASRTTPTVRAPVFDATLGPAPWEMETSGLGPAIPSTGRVSTGRGSLRPGTQVAGSLLSR</sequence>
<feature type="compositionally biased region" description="Polar residues" evidence="3">
    <location>
        <begin position="504"/>
        <end position="515"/>
    </location>
</feature>
<feature type="compositionally biased region" description="Low complexity" evidence="3">
    <location>
        <begin position="532"/>
        <end position="544"/>
    </location>
</feature>
<dbReference type="SMART" id="SM00248">
    <property type="entry name" value="ANK"/>
    <property type="match status" value="4"/>
</dbReference>
<feature type="compositionally biased region" description="Basic and acidic residues" evidence="3">
    <location>
        <begin position="743"/>
        <end position="764"/>
    </location>
</feature>
<feature type="region of interest" description="Disordered" evidence="3">
    <location>
        <begin position="335"/>
        <end position="399"/>
    </location>
</feature>
<feature type="repeat" description="ANK" evidence="1">
    <location>
        <begin position="224"/>
        <end position="256"/>
    </location>
</feature>
<reference evidence="4 5" key="1">
    <citation type="submission" date="2024-02" db="EMBL/GenBank/DDBJ databases">
        <authorList>
            <person name="Chen Y."/>
            <person name="Shah S."/>
            <person name="Dougan E. K."/>
            <person name="Thang M."/>
            <person name="Chan C."/>
        </authorList>
    </citation>
    <scope>NUCLEOTIDE SEQUENCE [LARGE SCALE GENOMIC DNA]</scope>
</reference>
<feature type="compositionally biased region" description="Basic and acidic residues" evidence="3">
    <location>
        <begin position="550"/>
        <end position="566"/>
    </location>
</feature>
<feature type="region of interest" description="Disordered" evidence="3">
    <location>
        <begin position="491"/>
        <end position="566"/>
    </location>
</feature>
<evidence type="ECO:0000256" key="3">
    <source>
        <dbReference type="SAM" id="MobiDB-lite"/>
    </source>
</evidence>
<feature type="compositionally biased region" description="Basic and acidic residues" evidence="3">
    <location>
        <begin position="716"/>
        <end position="734"/>
    </location>
</feature>
<dbReference type="InterPro" id="IPR002110">
    <property type="entry name" value="Ankyrin_rpt"/>
</dbReference>
<protein>
    <submittedName>
        <fullName evidence="4">POTE ankyrin domain family member J</fullName>
    </submittedName>
</protein>
<dbReference type="PROSITE" id="PS50297">
    <property type="entry name" value="ANK_REP_REGION"/>
    <property type="match status" value="1"/>
</dbReference>
<feature type="repeat" description="ANK" evidence="1">
    <location>
        <begin position="191"/>
        <end position="223"/>
    </location>
</feature>
<feature type="region of interest" description="Disordered" evidence="3">
    <location>
        <begin position="957"/>
        <end position="1062"/>
    </location>
</feature>
<dbReference type="InterPro" id="IPR036770">
    <property type="entry name" value="Ankyrin_rpt-contain_sf"/>
</dbReference>
<dbReference type="EMBL" id="CAXAMM010041474">
    <property type="protein sequence ID" value="CAK9099578.1"/>
    <property type="molecule type" value="Genomic_DNA"/>
</dbReference>
<dbReference type="Proteomes" id="UP001642464">
    <property type="component" value="Unassembled WGS sequence"/>
</dbReference>
<dbReference type="Gene3D" id="1.25.40.20">
    <property type="entry name" value="Ankyrin repeat-containing domain"/>
    <property type="match status" value="1"/>
</dbReference>
<evidence type="ECO:0000313" key="4">
    <source>
        <dbReference type="EMBL" id="CAK9099578.1"/>
    </source>
</evidence>
<feature type="compositionally biased region" description="Basic and acidic residues" evidence="3">
    <location>
        <begin position="519"/>
        <end position="530"/>
    </location>
</feature>
<evidence type="ECO:0000313" key="5">
    <source>
        <dbReference type="Proteomes" id="UP001642464"/>
    </source>
</evidence>
<feature type="compositionally biased region" description="Basic and acidic residues" evidence="3">
    <location>
        <begin position="69"/>
        <end position="86"/>
    </location>
</feature>
<dbReference type="InterPro" id="IPR052391">
    <property type="entry name" value="E3_Ligase-Neurotoxin"/>
</dbReference>